<accession>B9XLW1</accession>
<dbReference type="RefSeq" id="WP_007416800.1">
    <property type="nucleotide sequence ID" value="NZ_ABOX02000031.1"/>
</dbReference>
<name>B9XLW1_PEDPL</name>
<dbReference type="EMBL" id="ABOX02000031">
    <property type="protein sequence ID" value="EEF59218.1"/>
    <property type="molecule type" value="Genomic_DNA"/>
</dbReference>
<evidence type="ECO:0000313" key="2">
    <source>
        <dbReference type="EMBL" id="EEF59218.1"/>
    </source>
</evidence>
<keyword evidence="1" id="KW-0812">Transmembrane</keyword>
<evidence type="ECO:0008006" key="4">
    <source>
        <dbReference type="Google" id="ProtNLM"/>
    </source>
</evidence>
<dbReference type="AlphaFoldDB" id="B9XLW1"/>
<dbReference type="STRING" id="320771.Cflav_PD2423"/>
<evidence type="ECO:0000256" key="1">
    <source>
        <dbReference type="SAM" id="Phobius"/>
    </source>
</evidence>
<reference evidence="2 3" key="1">
    <citation type="journal article" date="2011" name="J. Bacteriol.">
        <title>Genome sequence of 'Pedosphaera parvula' Ellin514, an aerobic Verrucomicrobial isolate from pasture soil.</title>
        <authorList>
            <person name="Kant R."/>
            <person name="van Passel M.W."/>
            <person name="Sangwan P."/>
            <person name="Palva A."/>
            <person name="Lucas S."/>
            <person name="Copeland A."/>
            <person name="Lapidus A."/>
            <person name="Glavina Del Rio T."/>
            <person name="Dalin E."/>
            <person name="Tice H."/>
            <person name="Bruce D."/>
            <person name="Goodwin L."/>
            <person name="Pitluck S."/>
            <person name="Chertkov O."/>
            <person name="Larimer F.W."/>
            <person name="Land M.L."/>
            <person name="Hauser L."/>
            <person name="Brettin T.S."/>
            <person name="Detter J.C."/>
            <person name="Han S."/>
            <person name="de Vos W.M."/>
            <person name="Janssen P.H."/>
            <person name="Smidt H."/>
        </authorList>
    </citation>
    <scope>NUCLEOTIDE SEQUENCE [LARGE SCALE GENOMIC DNA]</scope>
    <source>
        <strain evidence="2 3">Ellin514</strain>
    </source>
</reference>
<keyword evidence="3" id="KW-1185">Reference proteome</keyword>
<dbReference type="Proteomes" id="UP000003688">
    <property type="component" value="Unassembled WGS sequence"/>
</dbReference>
<dbReference type="OrthoDB" id="194855at2"/>
<feature type="transmembrane region" description="Helical" evidence="1">
    <location>
        <begin position="42"/>
        <end position="62"/>
    </location>
</feature>
<sequence>MEFDWNNLPFNLDGSLTRQEIEESFEDPFAVKLLPDTPRFAVQARFFNLGMSAGGVGIFSVYRTNGKLIRIIFARTMEAEERFFYQRKLEQTLAH</sequence>
<organism evidence="2 3">
    <name type="scientific">Pedosphaera parvula (strain Ellin514)</name>
    <dbReference type="NCBI Taxonomy" id="320771"/>
    <lineage>
        <taxon>Bacteria</taxon>
        <taxon>Pseudomonadati</taxon>
        <taxon>Verrucomicrobiota</taxon>
        <taxon>Pedosphaerae</taxon>
        <taxon>Pedosphaerales</taxon>
        <taxon>Pedosphaeraceae</taxon>
        <taxon>Pedosphaera</taxon>
    </lineage>
</organism>
<proteinExistence type="predicted"/>
<keyword evidence="1" id="KW-0472">Membrane</keyword>
<comment type="caution">
    <text evidence="2">The sequence shown here is derived from an EMBL/GenBank/DDBJ whole genome shotgun (WGS) entry which is preliminary data.</text>
</comment>
<keyword evidence="1" id="KW-1133">Transmembrane helix</keyword>
<protein>
    <recommendedName>
        <fullName evidence="4">BrnT family toxin</fullName>
    </recommendedName>
</protein>
<gene>
    <name evidence="2" type="ORF">Cflav_PD2423</name>
</gene>
<evidence type="ECO:0000313" key="3">
    <source>
        <dbReference type="Proteomes" id="UP000003688"/>
    </source>
</evidence>